<protein>
    <submittedName>
        <fullName evidence="2">Secreted protein</fullName>
    </submittedName>
</protein>
<sequence length="66" mass="7202">MMTVFPACCATTTCGNTSATPRTAPFAAKTPLMAKPSGRGPQRYRTVLTLWPRCFFRTCVPSDRSS</sequence>
<dbReference type="Proteomes" id="UP000887572">
    <property type="component" value="Unplaced"/>
</dbReference>
<reference evidence="2" key="1">
    <citation type="submission" date="2022-11" db="UniProtKB">
        <authorList>
            <consortium name="WormBaseParasite"/>
        </authorList>
    </citation>
    <scope>IDENTIFICATION</scope>
</reference>
<keyword evidence="1" id="KW-1185">Reference proteome</keyword>
<accession>A0A914H6Q9</accession>
<dbReference type="AlphaFoldDB" id="A0A914H6Q9"/>
<dbReference type="WBParaSite" id="Gr19_v10_g14701.t1">
    <property type="protein sequence ID" value="Gr19_v10_g14701.t1"/>
    <property type="gene ID" value="Gr19_v10_g14701"/>
</dbReference>
<organism evidence="1 2">
    <name type="scientific">Globodera rostochiensis</name>
    <name type="common">Golden nematode worm</name>
    <name type="synonym">Heterodera rostochiensis</name>
    <dbReference type="NCBI Taxonomy" id="31243"/>
    <lineage>
        <taxon>Eukaryota</taxon>
        <taxon>Metazoa</taxon>
        <taxon>Ecdysozoa</taxon>
        <taxon>Nematoda</taxon>
        <taxon>Chromadorea</taxon>
        <taxon>Rhabditida</taxon>
        <taxon>Tylenchina</taxon>
        <taxon>Tylenchomorpha</taxon>
        <taxon>Tylenchoidea</taxon>
        <taxon>Heteroderidae</taxon>
        <taxon>Heteroderinae</taxon>
        <taxon>Globodera</taxon>
    </lineage>
</organism>
<evidence type="ECO:0000313" key="2">
    <source>
        <dbReference type="WBParaSite" id="Gr19_v10_g14701.t1"/>
    </source>
</evidence>
<proteinExistence type="predicted"/>
<evidence type="ECO:0000313" key="1">
    <source>
        <dbReference type="Proteomes" id="UP000887572"/>
    </source>
</evidence>
<name>A0A914H6Q9_GLORO</name>